<evidence type="ECO:0000313" key="8">
    <source>
        <dbReference type="EMBL" id="GIG54368.1"/>
    </source>
</evidence>
<feature type="transmembrane region" description="Helical" evidence="7">
    <location>
        <begin position="441"/>
        <end position="462"/>
    </location>
</feature>
<evidence type="ECO:0000256" key="2">
    <source>
        <dbReference type="ARBA" id="ARBA00022448"/>
    </source>
</evidence>
<keyword evidence="9" id="KW-1185">Reference proteome</keyword>
<dbReference type="PANTHER" id="PTHR11706">
    <property type="entry name" value="SOLUTE CARRIER PROTEIN FAMILY 11 MEMBER"/>
    <property type="match status" value="1"/>
</dbReference>
<keyword evidence="4 7" id="KW-1133">Transmembrane helix</keyword>
<feature type="transmembrane region" description="Helical" evidence="7">
    <location>
        <begin position="294"/>
        <end position="316"/>
    </location>
</feature>
<feature type="transmembrane region" description="Helical" evidence="7">
    <location>
        <begin position="336"/>
        <end position="366"/>
    </location>
</feature>
<protein>
    <submittedName>
        <fullName evidence="8">Divalent metal cation transporter MntH</fullName>
    </submittedName>
</protein>
<sequence length="465" mass="47910">MFGMPNNRSEAADAGVTGRPGATGRGPRPEHRLWALLGPAFVAAVAYVDPGNVAANLTAGAEYGYLLVWVLVVSNAMAVLIQYLSAKLGLVTGRSLPELLGQRLRRGTRLTYWGQAEVVAAATDLAEVIGGAIALHLLFGLPLIWGGLITGVVSMILLAVHSRRGQRPFEFVIMGFLAIIAVGFLAGLFVSPVSWSEVAGGLVPRFGDAGTVLLAASMLGATVMPHAIYLHSALARDRHLPGEPGVDNEVVAAEPRALPPGQGVGGANPVTAAAADPSWKDRLPRLLRATKADVLWSLLIAGSVNIAMLLLAAASLRGVSGTDSIEGAHAAIEANLGPAIGVIFAVGLLASGLAATSVGAYAGAVIMGGLLHRRIPLLTRRLITLIPALVIVGMGVDPTWALVLSQVVLSLGIPFALIPLVRLTSSRAVMGEHASGLPVRVIGWVVVALIVALNLALIVITITGG</sequence>
<gene>
    <name evidence="8" type="primary">mntH</name>
    <name evidence="8" type="ORF">Dac01nite_11200</name>
</gene>
<dbReference type="NCBIfam" id="TIGR01197">
    <property type="entry name" value="nramp"/>
    <property type="match status" value="1"/>
</dbReference>
<name>A0A919Q4J3_9MICO</name>
<comment type="caution">
    <text evidence="8">The sequence shown here is derived from an EMBL/GenBank/DDBJ whole genome shotgun (WGS) entry which is preliminary data.</text>
</comment>
<dbReference type="Proteomes" id="UP000652354">
    <property type="component" value="Unassembled WGS sequence"/>
</dbReference>
<feature type="transmembrane region" description="Helical" evidence="7">
    <location>
        <begin position="63"/>
        <end position="84"/>
    </location>
</feature>
<keyword evidence="2" id="KW-0813">Transport</keyword>
<feature type="transmembrane region" description="Helical" evidence="7">
    <location>
        <begin position="378"/>
        <end position="396"/>
    </location>
</feature>
<proteinExistence type="predicted"/>
<dbReference type="Pfam" id="PF01566">
    <property type="entry name" value="Nramp"/>
    <property type="match status" value="1"/>
</dbReference>
<dbReference type="PRINTS" id="PR00447">
    <property type="entry name" value="NATRESASSCMP"/>
</dbReference>
<dbReference type="GO" id="GO:0034755">
    <property type="term" value="P:iron ion transmembrane transport"/>
    <property type="evidence" value="ECO:0007669"/>
    <property type="project" value="TreeGrafter"/>
</dbReference>
<evidence type="ECO:0000313" key="9">
    <source>
        <dbReference type="Proteomes" id="UP000652354"/>
    </source>
</evidence>
<dbReference type="AlphaFoldDB" id="A0A919Q4J3"/>
<accession>A0A919Q4J3</accession>
<dbReference type="GO" id="GO:0005384">
    <property type="term" value="F:manganese ion transmembrane transporter activity"/>
    <property type="evidence" value="ECO:0007669"/>
    <property type="project" value="TreeGrafter"/>
</dbReference>
<feature type="transmembrane region" description="Helical" evidence="7">
    <location>
        <begin position="210"/>
        <end position="230"/>
    </location>
</feature>
<evidence type="ECO:0000256" key="5">
    <source>
        <dbReference type="ARBA" id="ARBA00023136"/>
    </source>
</evidence>
<dbReference type="GO" id="GO:0015086">
    <property type="term" value="F:cadmium ion transmembrane transporter activity"/>
    <property type="evidence" value="ECO:0007669"/>
    <property type="project" value="TreeGrafter"/>
</dbReference>
<evidence type="ECO:0000256" key="4">
    <source>
        <dbReference type="ARBA" id="ARBA00022989"/>
    </source>
</evidence>
<feature type="transmembrane region" description="Helical" evidence="7">
    <location>
        <begin position="133"/>
        <end position="159"/>
    </location>
</feature>
<evidence type="ECO:0000256" key="6">
    <source>
        <dbReference type="SAM" id="MobiDB-lite"/>
    </source>
</evidence>
<dbReference type="NCBIfam" id="NF037982">
    <property type="entry name" value="Nramp_1"/>
    <property type="match status" value="1"/>
</dbReference>
<dbReference type="PANTHER" id="PTHR11706:SF33">
    <property type="entry name" value="NATURAL RESISTANCE-ASSOCIATED MACROPHAGE PROTEIN 2"/>
    <property type="match status" value="1"/>
</dbReference>
<keyword evidence="3 7" id="KW-0812">Transmembrane</keyword>
<dbReference type="InterPro" id="IPR001046">
    <property type="entry name" value="NRAMP_fam"/>
</dbReference>
<dbReference type="EMBL" id="BONR01000002">
    <property type="protein sequence ID" value="GIG54368.1"/>
    <property type="molecule type" value="Genomic_DNA"/>
</dbReference>
<keyword evidence="5 7" id="KW-0472">Membrane</keyword>
<evidence type="ECO:0000256" key="1">
    <source>
        <dbReference type="ARBA" id="ARBA00004141"/>
    </source>
</evidence>
<organism evidence="8 9">
    <name type="scientific">Demequina activiva</name>
    <dbReference type="NCBI Taxonomy" id="1582364"/>
    <lineage>
        <taxon>Bacteria</taxon>
        <taxon>Bacillati</taxon>
        <taxon>Actinomycetota</taxon>
        <taxon>Actinomycetes</taxon>
        <taxon>Micrococcales</taxon>
        <taxon>Demequinaceae</taxon>
        <taxon>Demequina</taxon>
    </lineage>
</organism>
<feature type="transmembrane region" description="Helical" evidence="7">
    <location>
        <begin position="402"/>
        <end position="421"/>
    </location>
</feature>
<feature type="transmembrane region" description="Helical" evidence="7">
    <location>
        <begin position="171"/>
        <end position="190"/>
    </location>
</feature>
<feature type="region of interest" description="Disordered" evidence="6">
    <location>
        <begin position="1"/>
        <end position="27"/>
    </location>
</feature>
<feature type="compositionally biased region" description="Low complexity" evidence="6">
    <location>
        <begin position="14"/>
        <end position="26"/>
    </location>
</feature>
<evidence type="ECO:0000256" key="7">
    <source>
        <dbReference type="SAM" id="Phobius"/>
    </source>
</evidence>
<reference evidence="8" key="1">
    <citation type="submission" date="2021-01" db="EMBL/GenBank/DDBJ databases">
        <title>Whole genome shotgun sequence of Demequina activiva NBRC 110675.</title>
        <authorList>
            <person name="Komaki H."/>
            <person name="Tamura T."/>
        </authorList>
    </citation>
    <scope>NUCLEOTIDE SEQUENCE</scope>
    <source>
        <strain evidence="8">NBRC 110675</strain>
    </source>
</reference>
<comment type="subcellular location">
    <subcellularLocation>
        <location evidence="1">Membrane</location>
        <topology evidence="1">Multi-pass membrane protein</topology>
    </subcellularLocation>
</comment>
<evidence type="ECO:0000256" key="3">
    <source>
        <dbReference type="ARBA" id="ARBA00022692"/>
    </source>
</evidence>
<dbReference type="GO" id="GO:0005886">
    <property type="term" value="C:plasma membrane"/>
    <property type="evidence" value="ECO:0007669"/>
    <property type="project" value="TreeGrafter"/>
</dbReference>